<dbReference type="InterPro" id="IPR036397">
    <property type="entry name" value="RNaseH_sf"/>
</dbReference>
<dbReference type="GO" id="GO:0003676">
    <property type="term" value="F:nucleic acid binding"/>
    <property type="evidence" value="ECO:0007669"/>
    <property type="project" value="InterPro"/>
</dbReference>
<proteinExistence type="predicted"/>
<organism evidence="2 3">
    <name type="scientific">Pelagibacterium halotolerans (strain DSM 22347 / JCM 15775 / CGMCC 1.7692 / B2)</name>
    <dbReference type="NCBI Taxonomy" id="1082931"/>
    <lineage>
        <taxon>Bacteria</taxon>
        <taxon>Pseudomonadati</taxon>
        <taxon>Pseudomonadota</taxon>
        <taxon>Alphaproteobacteria</taxon>
        <taxon>Hyphomicrobiales</taxon>
        <taxon>Devosiaceae</taxon>
        <taxon>Pelagibacterium</taxon>
    </lineage>
</organism>
<feature type="domain" description="Predicted 3'-5' exonuclease PolB-like" evidence="1">
    <location>
        <begin position="140"/>
        <end position="245"/>
    </location>
</feature>
<dbReference type="STRING" id="1082931.KKY_2658"/>
<dbReference type="Pfam" id="PF10108">
    <property type="entry name" value="DNA_pol_B_exo2"/>
    <property type="match status" value="1"/>
</dbReference>
<dbReference type="eggNOG" id="COG3298">
    <property type="taxonomic scope" value="Bacteria"/>
</dbReference>
<dbReference type="InterPro" id="IPR019288">
    <property type="entry name" value="3'-5'_exonuclease_PolB-like"/>
</dbReference>
<dbReference type="InterPro" id="IPR012337">
    <property type="entry name" value="RNaseH-like_sf"/>
</dbReference>
<name>G4RBJ0_PELHB</name>
<sequence>MKADGRTKEGTEKYLESLEANRAKAIADHAAAEAKAAEAAEAEWRKTALDGSTGHLACVSFAFNDEGVENVANEELRLIDAGMPEILVTDKLHQMTLKGERELLSELFENRRHTYTNPHFLDVDKEAWMADHTPKPGAVLVAHHAQFDIRFIWQRAIALGVTIPDWWPIDARPWDRDRVQDTMTMWAGHGNRISLDRLRRALGIEGKVDIDGSKVWDAIVAGRLDDVCEYCNDDVRRLRSVHRKMTGLGLLEGNIAKAADAELTSFVNECVRSIPLDFANATDARGNPIGEER</sequence>
<evidence type="ECO:0000313" key="2">
    <source>
        <dbReference type="EMBL" id="AEQ52666.1"/>
    </source>
</evidence>
<dbReference type="EMBL" id="CP003075">
    <property type="protein sequence ID" value="AEQ52666.1"/>
    <property type="molecule type" value="Genomic_DNA"/>
</dbReference>
<dbReference type="AlphaFoldDB" id="G4RBJ0"/>
<accession>G4RBJ0</accession>
<dbReference type="HOGENOM" id="CLU_949471_0_0_5"/>
<evidence type="ECO:0000313" key="3">
    <source>
        <dbReference type="Proteomes" id="UP000008850"/>
    </source>
</evidence>
<keyword evidence="3" id="KW-1185">Reference proteome</keyword>
<gene>
    <name evidence="2" type="ordered locus">KKY_2658</name>
</gene>
<protein>
    <recommendedName>
        <fullName evidence="1">Predicted 3'-5' exonuclease PolB-like domain-containing protein</fullName>
    </recommendedName>
</protein>
<dbReference type="SUPFAM" id="SSF53098">
    <property type="entry name" value="Ribonuclease H-like"/>
    <property type="match status" value="1"/>
</dbReference>
<evidence type="ECO:0000259" key="1">
    <source>
        <dbReference type="Pfam" id="PF10108"/>
    </source>
</evidence>
<reference evidence="2 3" key="1">
    <citation type="journal article" date="2012" name="J. Bacteriol.">
        <title>Complete genome sequence of Pelagibacterium halotolerans B2T.</title>
        <authorList>
            <person name="Huo Y.Y."/>
            <person name="Cheng H."/>
            <person name="Han X.F."/>
            <person name="Jiang X.W."/>
            <person name="Sun C."/>
            <person name="Zhang X.Q."/>
            <person name="Zhu X.F."/>
            <person name="Liu Y.F."/>
            <person name="Li P.F."/>
            <person name="Ni P.X."/>
            <person name="Wu M."/>
        </authorList>
    </citation>
    <scope>NUCLEOTIDE SEQUENCE [LARGE SCALE GENOMIC DNA]</scope>
    <source>
        <strain evidence="3">DSM 22347 / JCM 15775 / CGMCC 1.7692 / B2</strain>
    </source>
</reference>
<dbReference type="Proteomes" id="UP000008850">
    <property type="component" value="Chromosome"/>
</dbReference>
<dbReference type="Gene3D" id="3.30.420.10">
    <property type="entry name" value="Ribonuclease H-like superfamily/Ribonuclease H"/>
    <property type="match status" value="1"/>
</dbReference>
<dbReference type="KEGG" id="phl:KKY_2658"/>